<dbReference type="GO" id="GO:0022857">
    <property type="term" value="F:transmembrane transporter activity"/>
    <property type="evidence" value="ECO:0007669"/>
    <property type="project" value="InterPro"/>
</dbReference>
<feature type="transmembrane region" description="Helical" evidence="7">
    <location>
        <begin position="195"/>
        <end position="214"/>
    </location>
</feature>
<feature type="transmembrane region" description="Helical" evidence="7">
    <location>
        <begin position="246"/>
        <end position="268"/>
    </location>
</feature>
<evidence type="ECO:0000313" key="10">
    <source>
        <dbReference type="Proteomes" id="UP000537260"/>
    </source>
</evidence>
<dbReference type="PROSITE" id="PS50850">
    <property type="entry name" value="MFS"/>
    <property type="match status" value="1"/>
</dbReference>
<evidence type="ECO:0000256" key="4">
    <source>
        <dbReference type="ARBA" id="ARBA00022692"/>
    </source>
</evidence>
<proteinExistence type="predicted"/>
<dbReference type="InterPro" id="IPR020846">
    <property type="entry name" value="MFS_dom"/>
</dbReference>
<dbReference type="GO" id="GO:0005886">
    <property type="term" value="C:plasma membrane"/>
    <property type="evidence" value="ECO:0007669"/>
    <property type="project" value="UniProtKB-SubCell"/>
</dbReference>
<dbReference type="InterPro" id="IPR011701">
    <property type="entry name" value="MFS"/>
</dbReference>
<keyword evidence="2" id="KW-0813">Transport</keyword>
<comment type="caution">
    <text evidence="9">The sequence shown here is derived from an EMBL/GenBank/DDBJ whole genome shotgun (WGS) entry which is preliminary data.</text>
</comment>
<feature type="domain" description="Major facilitator superfamily (MFS) profile" evidence="8">
    <location>
        <begin position="1"/>
        <end position="436"/>
    </location>
</feature>
<evidence type="ECO:0000256" key="7">
    <source>
        <dbReference type="SAM" id="Phobius"/>
    </source>
</evidence>
<feature type="transmembrane region" description="Helical" evidence="7">
    <location>
        <begin position="333"/>
        <end position="352"/>
    </location>
</feature>
<dbReference type="Pfam" id="PF07690">
    <property type="entry name" value="MFS_1"/>
    <property type="match status" value="1"/>
</dbReference>
<protein>
    <submittedName>
        <fullName evidence="9">MFS family permease</fullName>
    </submittedName>
</protein>
<keyword evidence="6 7" id="KW-0472">Membrane</keyword>
<dbReference type="InterPro" id="IPR036259">
    <property type="entry name" value="MFS_trans_sf"/>
</dbReference>
<evidence type="ECO:0000256" key="3">
    <source>
        <dbReference type="ARBA" id="ARBA00022475"/>
    </source>
</evidence>
<feature type="transmembrane region" description="Helical" evidence="7">
    <location>
        <begin position="88"/>
        <end position="109"/>
    </location>
</feature>
<keyword evidence="4 7" id="KW-0812">Transmembrane</keyword>
<gene>
    <name evidence="9" type="ORF">HNR05_001752</name>
</gene>
<evidence type="ECO:0000256" key="1">
    <source>
        <dbReference type="ARBA" id="ARBA00004651"/>
    </source>
</evidence>
<feature type="transmembrane region" description="Helical" evidence="7">
    <location>
        <begin position="164"/>
        <end position="183"/>
    </location>
</feature>
<dbReference type="EMBL" id="JACCFM010000001">
    <property type="protein sequence ID" value="NYJ19961.1"/>
    <property type="molecule type" value="Genomic_DNA"/>
</dbReference>
<feature type="transmembrane region" description="Helical" evidence="7">
    <location>
        <begin position="412"/>
        <end position="431"/>
    </location>
</feature>
<feature type="transmembrane region" description="Helical" evidence="7">
    <location>
        <begin position="373"/>
        <end position="392"/>
    </location>
</feature>
<keyword evidence="10" id="KW-1185">Reference proteome</keyword>
<dbReference type="Proteomes" id="UP000537260">
    <property type="component" value="Unassembled WGS sequence"/>
</dbReference>
<feature type="transmembrane region" description="Helical" evidence="7">
    <location>
        <begin position="280"/>
        <end position="301"/>
    </location>
</feature>
<keyword evidence="5 7" id="KW-1133">Transmembrane helix</keyword>
<name>A0A7Z0EE20_9MICO</name>
<evidence type="ECO:0000256" key="6">
    <source>
        <dbReference type="ARBA" id="ARBA00023136"/>
    </source>
</evidence>
<dbReference type="AlphaFoldDB" id="A0A7Z0EE20"/>
<evidence type="ECO:0000259" key="8">
    <source>
        <dbReference type="PROSITE" id="PS50850"/>
    </source>
</evidence>
<dbReference type="SUPFAM" id="SSF103473">
    <property type="entry name" value="MFS general substrate transporter"/>
    <property type="match status" value="1"/>
</dbReference>
<evidence type="ECO:0000256" key="2">
    <source>
        <dbReference type="ARBA" id="ARBA00022448"/>
    </source>
</evidence>
<accession>A0A7Z0EE20</accession>
<comment type="subcellular location">
    <subcellularLocation>
        <location evidence="1">Cell membrane</location>
        <topology evidence="1">Multi-pass membrane protein</topology>
    </subcellularLocation>
</comment>
<dbReference type="Gene3D" id="1.20.1250.20">
    <property type="entry name" value="MFS general substrate transporter like domains"/>
    <property type="match status" value="2"/>
</dbReference>
<keyword evidence="3" id="KW-1003">Cell membrane</keyword>
<dbReference type="RefSeq" id="WP_179578643.1">
    <property type="nucleotide sequence ID" value="NZ_JACCFM010000001.1"/>
</dbReference>
<reference evidence="9 10" key="1">
    <citation type="submission" date="2020-07" db="EMBL/GenBank/DDBJ databases">
        <title>Sequencing the genomes of 1000 actinobacteria strains.</title>
        <authorList>
            <person name="Klenk H.-P."/>
        </authorList>
    </citation>
    <scope>NUCLEOTIDE SEQUENCE [LARGE SCALE GENOMIC DNA]</scope>
    <source>
        <strain evidence="9 10">LI1</strain>
    </source>
</reference>
<dbReference type="InterPro" id="IPR050171">
    <property type="entry name" value="MFS_Transporters"/>
</dbReference>
<feature type="transmembrane region" description="Helical" evidence="7">
    <location>
        <begin position="121"/>
        <end position="143"/>
    </location>
</feature>
<evidence type="ECO:0000256" key="5">
    <source>
        <dbReference type="ARBA" id="ARBA00022989"/>
    </source>
</evidence>
<dbReference type="PANTHER" id="PTHR23517">
    <property type="entry name" value="RESISTANCE PROTEIN MDTM, PUTATIVE-RELATED-RELATED"/>
    <property type="match status" value="1"/>
</dbReference>
<feature type="transmembrane region" description="Helical" evidence="7">
    <location>
        <begin position="17"/>
        <end position="36"/>
    </location>
</feature>
<feature type="transmembrane region" description="Helical" evidence="7">
    <location>
        <begin position="56"/>
        <end position="76"/>
    </location>
</feature>
<evidence type="ECO:0000313" key="9">
    <source>
        <dbReference type="EMBL" id="NYJ19961.1"/>
    </source>
</evidence>
<sequence length="436" mass="46484">MTAVSTGAVRAHASTALGARIWVALVSVGLMGQLAWTVENMYLNVFVYDTISDNPTVIAAMVAASALTATLATLLFGAISDRLGRRRVFIAGGYLLWGLSTMAFGLISVEGFEQFAPIADAIVLTGIAVILLDCVMSFFGSSANDAAFMAWVTDVTSAANRGRVEAVLAALPLLSILIVFGTVDGFASRGDWPTFFVIVGTAIIAVGILAWFLVRDVAGIRLHNDGVFRSIVYGLRPGVVRANPRLYLAFLVVLVLGIASQIFLPYLLIYIQRYLKIEEYARVLGIVLLGAAALSVLGGRVIDRVGKLAFLGPAVVLYAIGLVLMFYARDTTFVIVAGIVMMAGFMLSVAAIGAAVRDYTPLDRAGAVQGIRMLFAVLLPMLTGPFIGAAVIRSANEYYEDLGVMKQVPTPGIFLAAAFMVLVVLIPVWFLRKAAQ</sequence>
<organism evidence="9 10">
    <name type="scientific">Glaciibacter psychrotolerans</name>
    <dbReference type="NCBI Taxonomy" id="670054"/>
    <lineage>
        <taxon>Bacteria</taxon>
        <taxon>Bacillati</taxon>
        <taxon>Actinomycetota</taxon>
        <taxon>Actinomycetes</taxon>
        <taxon>Micrococcales</taxon>
        <taxon>Microbacteriaceae</taxon>
        <taxon>Glaciibacter</taxon>
    </lineage>
</organism>
<feature type="transmembrane region" description="Helical" evidence="7">
    <location>
        <begin position="308"/>
        <end position="327"/>
    </location>
</feature>